<organism evidence="2 3">
    <name type="scientific">Eimeria mitis</name>
    <dbReference type="NCBI Taxonomy" id="44415"/>
    <lineage>
        <taxon>Eukaryota</taxon>
        <taxon>Sar</taxon>
        <taxon>Alveolata</taxon>
        <taxon>Apicomplexa</taxon>
        <taxon>Conoidasida</taxon>
        <taxon>Coccidia</taxon>
        <taxon>Eucoccidiorida</taxon>
        <taxon>Eimeriorina</taxon>
        <taxon>Eimeriidae</taxon>
        <taxon>Eimeria</taxon>
    </lineage>
</organism>
<reference evidence="2" key="1">
    <citation type="submission" date="2013-10" db="EMBL/GenBank/DDBJ databases">
        <title>Genomic analysis of the causative agents of coccidiosis in chickens.</title>
        <authorList>
            <person name="Reid A.J."/>
            <person name="Blake D."/>
            <person name="Billington K."/>
            <person name="Browne H."/>
            <person name="Dunn M."/>
            <person name="Hung S."/>
            <person name="Kawahara F."/>
            <person name="Miranda-Saavedra D."/>
            <person name="Mourier T."/>
            <person name="Nagra H."/>
            <person name="Otto T.D."/>
            <person name="Rawlings N."/>
            <person name="Sanchez A."/>
            <person name="Sanders M."/>
            <person name="Subramaniam C."/>
            <person name="Tay Y."/>
            <person name="Dear P."/>
            <person name="Doerig C."/>
            <person name="Gruber A."/>
            <person name="Parkinson J."/>
            <person name="Shirley M."/>
            <person name="Wan K.L."/>
            <person name="Berriman M."/>
            <person name="Tomley F."/>
            <person name="Pain A."/>
        </authorList>
    </citation>
    <scope>NUCLEOTIDE SEQUENCE [LARGE SCALE GENOMIC DNA]</scope>
    <source>
        <strain evidence="2">Houghton</strain>
    </source>
</reference>
<dbReference type="Gene3D" id="1.20.1280.50">
    <property type="match status" value="1"/>
</dbReference>
<feature type="region of interest" description="Disordered" evidence="1">
    <location>
        <begin position="122"/>
        <end position="142"/>
    </location>
</feature>
<gene>
    <name evidence="2" type="ORF">EMH_0003330</name>
</gene>
<evidence type="ECO:0000313" key="2">
    <source>
        <dbReference type="EMBL" id="CDJ29223.1"/>
    </source>
</evidence>
<feature type="region of interest" description="Disordered" evidence="1">
    <location>
        <begin position="73"/>
        <end position="110"/>
    </location>
</feature>
<dbReference type="GeneID" id="25375382"/>
<evidence type="ECO:0000256" key="1">
    <source>
        <dbReference type="SAM" id="MobiDB-lite"/>
    </source>
</evidence>
<feature type="region of interest" description="Disordered" evidence="1">
    <location>
        <begin position="489"/>
        <end position="512"/>
    </location>
</feature>
<feature type="compositionally biased region" description="Low complexity" evidence="1">
    <location>
        <begin position="365"/>
        <end position="374"/>
    </location>
</feature>
<feature type="region of interest" description="Disordered" evidence="1">
    <location>
        <begin position="361"/>
        <end position="391"/>
    </location>
</feature>
<dbReference type="InterPro" id="IPR036047">
    <property type="entry name" value="F-box-like_dom_sf"/>
</dbReference>
<accession>U6K0D2</accession>
<feature type="compositionally biased region" description="Low complexity" evidence="1">
    <location>
        <begin position="493"/>
        <end position="508"/>
    </location>
</feature>
<dbReference type="VEuPathDB" id="ToxoDB:EMH_0003330"/>
<dbReference type="EMBL" id="HG681795">
    <property type="protein sequence ID" value="CDJ29223.1"/>
    <property type="molecule type" value="Genomic_DNA"/>
</dbReference>
<feature type="compositionally biased region" description="Low complexity" evidence="1">
    <location>
        <begin position="303"/>
        <end position="315"/>
    </location>
</feature>
<feature type="region of interest" description="Disordered" evidence="1">
    <location>
        <begin position="300"/>
        <end position="327"/>
    </location>
</feature>
<keyword evidence="3" id="KW-1185">Reference proteome</keyword>
<name>U6K0D2_9EIME</name>
<dbReference type="AlphaFoldDB" id="U6K0D2"/>
<evidence type="ECO:0000313" key="3">
    <source>
        <dbReference type="Proteomes" id="UP000030744"/>
    </source>
</evidence>
<dbReference type="Proteomes" id="UP000030744">
    <property type="component" value="Unassembled WGS sequence"/>
</dbReference>
<protein>
    <submittedName>
        <fullName evidence="2">Uncharacterized protein</fullName>
    </submittedName>
</protein>
<reference evidence="2" key="2">
    <citation type="submission" date="2013-10" db="EMBL/GenBank/DDBJ databases">
        <authorList>
            <person name="Aslett M."/>
        </authorList>
    </citation>
    <scope>NUCLEOTIDE SEQUENCE [LARGE SCALE GENOMIC DNA]</scope>
    <source>
        <strain evidence="2">Houghton</strain>
    </source>
</reference>
<feature type="compositionally biased region" description="Low complexity" evidence="1">
    <location>
        <begin position="382"/>
        <end position="391"/>
    </location>
</feature>
<dbReference type="SUPFAM" id="SSF81383">
    <property type="entry name" value="F-box domain"/>
    <property type="match status" value="1"/>
</dbReference>
<proteinExistence type="predicted"/>
<feature type="region of interest" description="Disordered" evidence="1">
    <location>
        <begin position="1"/>
        <end position="34"/>
    </location>
</feature>
<feature type="compositionally biased region" description="Polar residues" evidence="1">
    <location>
        <begin position="88"/>
        <end position="100"/>
    </location>
</feature>
<dbReference type="RefSeq" id="XP_013351792.1">
    <property type="nucleotide sequence ID" value="XM_013496338.1"/>
</dbReference>
<feature type="compositionally biased region" description="Basic and acidic residues" evidence="1">
    <location>
        <begin position="1"/>
        <end position="10"/>
    </location>
</feature>
<dbReference type="OrthoDB" id="348209at2759"/>
<sequence>MKHFKEDSQGKLRSLVVQPERPLSPEPSHGLPTAAPASSEYLVAAQPSLVVLNTSEAAENSCFYPFSDALAPPSPSPLSSTKAPGTFSPANEQTTGSCRQQHCFRDRGPVRPTARGVAAAIHSTRMETSAHSAVTEAATASRRPEAVEAAQERCSLHKCSADTSQGSWGRPSTSGSDFALPRHLLAFVLSLVGNQSAEKAAISRVCRYWREVVNLHYTWRSVDASHRPISSLSTSAETSAKLNSLWRMTETLVLAEKDAATATELLLQLSHASCSNSSGSGSSCISSSSKIDSSISHMCDTNSSCSDSGNRSSSSSKREVEEATAAQTWTLPHLKHLRIHRSMGGGYTTYSTPQDVLAAADAARGSSGTTSLHSGSRKGPNSSSSSSSSSSGLQQLEELVLETEVGPDLLLALRGKTPRLKTLIISRLSDKPSSSHQGISESAASAATEAAVAKEESVSALEALLLFLEELPPQQLVVFGFGMPLGSSGGRNGNTSSSNSSSSNSSSSDCKLPEGLRGLRARLQRRGGGGNKEEAAGDELCCLLASKHHESLRALWMPDICTSLEGAGDLLLRCCHLTVCSIPGASVLHELHFLLGSGRSVDCSSTPLVA</sequence>